<dbReference type="OrthoDB" id="2449165at2759"/>
<dbReference type="EMBL" id="CAJVPY010004952">
    <property type="protein sequence ID" value="CAG8631929.1"/>
    <property type="molecule type" value="Genomic_DNA"/>
</dbReference>
<feature type="compositionally biased region" description="Low complexity" evidence="1">
    <location>
        <begin position="1"/>
        <end position="19"/>
    </location>
</feature>
<proteinExistence type="predicted"/>
<name>A0A9N9GT31_9GLOM</name>
<reference evidence="2" key="1">
    <citation type="submission" date="2021-06" db="EMBL/GenBank/DDBJ databases">
        <authorList>
            <person name="Kallberg Y."/>
            <person name="Tangrot J."/>
            <person name="Rosling A."/>
        </authorList>
    </citation>
    <scope>NUCLEOTIDE SEQUENCE</scope>
    <source>
        <strain evidence="2">MA453B</strain>
    </source>
</reference>
<dbReference type="Proteomes" id="UP000789405">
    <property type="component" value="Unassembled WGS sequence"/>
</dbReference>
<accession>A0A9N9GT31</accession>
<protein>
    <submittedName>
        <fullName evidence="2">19319_t:CDS:1</fullName>
    </submittedName>
</protein>
<evidence type="ECO:0000313" key="3">
    <source>
        <dbReference type="Proteomes" id="UP000789405"/>
    </source>
</evidence>
<evidence type="ECO:0000313" key="2">
    <source>
        <dbReference type="EMBL" id="CAG8631929.1"/>
    </source>
</evidence>
<evidence type="ECO:0000256" key="1">
    <source>
        <dbReference type="SAM" id="MobiDB-lite"/>
    </source>
</evidence>
<keyword evidence="3" id="KW-1185">Reference proteome</keyword>
<comment type="caution">
    <text evidence="2">The sequence shown here is derived from an EMBL/GenBank/DDBJ whole genome shotgun (WGS) entry which is preliminary data.</text>
</comment>
<dbReference type="Gene3D" id="1.10.150.50">
    <property type="entry name" value="Transcription Factor, Ets-1"/>
    <property type="match status" value="1"/>
</dbReference>
<gene>
    <name evidence="2" type="ORF">DERYTH_LOCUS9190</name>
</gene>
<sequence length="105" mass="11694">MSSPNISSPSSLASTSSTLTEERSTCMMANIIKKYKTEELIERWEDLDLDNDDLSILHKQKISGFSFLELTEEKFLSIGLALGPATALAKSQKAENMKLLLQKLE</sequence>
<dbReference type="InterPro" id="IPR013761">
    <property type="entry name" value="SAM/pointed_sf"/>
</dbReference>
<organism evidence="2 3">
    <name type="scientific">Dentiscutata erythropus</name>
    <dbReference type="NCBI Taxonomy" id="1348616"/>
    <lineage>
        <taxon>Eukaryota</taxon>
        <taxon>Fungi</taxon>
        <taxon>Fungi incertae sedis</taxon>
        <taxon>Mucoromycota</taxon>
        <taxon>Glomeromycotina</taxon>
        <taxon>Glomeromycetes</taxon>
        <taxon>Diversisporales</taxon>
        <taxon>Gigasporaceae</taxon>
        <taxon>Dentiscutata</taxon>
    </lineage>
</organism>
<feature type="region of interest" description="Disordered" evidence="1">
    <location>
        <begin position="1"/>
        <end position="21"/>
    </location>
</feature>
<dbReference type="AlphaFoldDB" id="A0A9N9GT31"/>